<accession>A0A0P9DW64</accession>
<dbReference type="EMBL" id="LJCR01000074">
    <property type="protein sequence ID" value="KPV54320.1"/>
    <property type="molecule type" value="Genomic_DNA"/>
</dbReference>
<protein>
    <submittedName>
        <fullName evidence="3">Nucleoside-diphosphate sugar epimerase</fullName>
    </submittedName>
</protein>
<sequence length="316" mass="35368">MHILITGSSGQIGTNLALRLLDGGHTVFGIDKRVNSWTDRIPTLLQDLGAPFRDFVGGIGSVPYPKVDLVVHLAANAKVHELVQFPHRAMENIALTFNVLEFCRHNKLPLIFSSSREVYGDIHRYITEETHADFSFTESPYSASKVAGEALVYSYARCYDVPYIVFRFSNVYGRYDNDNERMERVIPLFIERMRAGQPVTVFGREKTLDFTYVDDCVNGIIAGIERLLSGQVRNQTINLAYGKGNTLVHMAELIADALGVDGQITVEPSKRVGEVTRYIADISRAAELLDYAPQVPLDEGIRRAVAWSQAWAAREK</sequence>
<dbReference type="Gene3D" id="3.40.50.720">
    <property type="entry name" value="NAD(P)-binding Rossmann-like Domain"/>
    <property type="match status" value="1"/>
</dbReference>
<dbReference type="AlphaFoldDB" id="A0A0P9DW64"/>
<organism evidence="3 4">
    <name type="scientific">Kouleothrix aurantiaca</name>
    <dbReference type="NCBI Taxonomy" id="186479"/>
    <lineage>
        <taxon>Bacteria</taxon>
        <taxon>Bacillati</taxon>
        <taxon>Chloroflexota</taxon>
        <taxon>Chloroflexia</taxon>
        <taxon>Chloroflexales</taxon>
        <taxon>Roseiflexineae</taxon>
        <taxon>Roseiflexaceae</taxon>
        <taxon>Kouleothrix</taxon>
    </lineage>
</organism>
<evidence type="ECO:0000313" key="3">
    <source>
        <dbReference type="EMBL" id="KPV54320.1"/>
    </source>
</evidence>
<dbReference type="SUPFAM" id="SSF51735">
    <property type="entry name" value="NAD(P)-binding Rossmann-fold domains"/>
    <property type="match status" value="1"/>
</dbReference>
<dbReference type="Gene3D" id="3.90.25.10">
    <property type="entry name" value="UDP-galactose 4-epimerase, domain 1"/>
    <property type="match status" value="1"/>
</dbReference>
<name>A0A0P9DW64_9CHLR</name>
<proteinExistence type="inferred from homology"/>
<dbReference type="PATRIC" id="fig|186479.3.peg.9986"/>
<evidence type="ECO:0000313" key="4">
    <source>
        <dbReference type="Proteomes" id="UP000050509"/>
    </source>
</evidence>
<dbReference type="InterPro" id="IPR001509">
    <property type="entry name" value="Epimerase_deHydtase"/>
</dbReference>
<dbReference type="PANTHER" id="PTHR43000">
    <property type="entry name" value="DTDP-D-GLUCOSE 4,6-DEHYDRATASE-RELATED"/>
    <property type="match status" value="1"/>
</dbReference>
<evidence type="ECO:0000259" key="2">
    <source>
        <dbReference type="Pfam" id="PF01370"/>
    </source>
</evidence>
<gene>
    <name evidence="3" type="ORF">SE17_04450</name>
</gene>
<keyword evidence="4" id="KW-1185">Reference proteome</keyword>
<dbReference type="Proteomes" id="UP000050509">
    <property type="component" value="Unassembled WGS sequence"/>
</dbReference>
<evidence type="ECO:0000256" key="1">
    <source>
        <dbReference type="ARBA" id="ARBA00007637"/>
    </source>
</evidence>
<reference evidence="3 4" key="1">
    <citation type="submission" date="2015-09" db="EMBL/GenBank/DDBJ databases">
        <title>Draft genome sequence of Kouleothrix aurantiaca JCM 19913.</title>
        <authorList>
            <person name="Hemp J."/>
        </authorList>
    </citation>
    <scope>NUCLEOTIDE SEQUENCE [LARGE SCALE GENOMIC DNA]</scope>
    <source>
        <strain evidence="3 4">COM-B</strain>
    </source>
</reference>
<dbReference type="InterPro" id="IPR036291">
    <property type="entry name" value="NAD(P)-bd_dom_sf"/>
</dbReference>
<comment type="similarity">
    <text evidence="1">Belongs to the NAD(P)-dependent epimerase/dehydratase family.</text>
</comment>
<feature type="domain" description="NAD-dependent epimerase/dehydratase" evidence="2">
    <location>
        <begin position="3"/>
        <end position="232"/>
    </location>
</feature>
<comment type="caution">
    <text evidence="3">The sequence shown here is derived from an EMBL/GenBank/DDBJ whole genome shotgun (WGS) entry which is preliminary data.</text>
</comment>
<dbReference type="Pfam" id="PF01370">
    <property type="entry name" value="Epimerase"/>
    <property type="match status" value="1"/>
</dbReference>